<keyword evidence="9 11" id="KW-0808">Transferase</keyword>
<comment type="catalytic activity">
    <reaction evidence="1 11">
        <text>AMP + diphosphate = 5-phospho-alpha-D-ribose 1-diphosphate + adenine</text>
        <dbReference type="Rhea" id="RHEA:16609"/>
        <dbReference type="ChEBI" id="CHEBI:16708"/>
        <dbReference type="ChEBI" id="CHEBI:33019"/>
        <dbReference type="ChEBI" id="CHEBI:58017"/>
        <dbReference type="ChEBI" id="CHEBI:456215"/>
        <dbReference type="EC" id="2.4.2.7"/>
    </reaction>
</comment>
<evidence type="ECO:0000313" key="13">
    <source>
        <dbReference type="EMBL" id="MDQ9170568.1"/>
    </source>
</evidence>
<evidence type="ECO:0000259" key="12">
    <source>
        <dbReference type="Pfam" id="PF00156"/>
    </source>
</evidence>
<comment type="similarity">
    <text evidence="5 11">Belongs to the purine/pyrimidine phosphoribosyltransferase family.</text>
</comment>
<comment type="pathway">
    <text evidence="4 11">Purine metabolism; AMP biosynthesis via salvage pathway; AMP from adenine: step 1/1.</text>
</comment>
<evidence type="ECO:0000256" key="6">
    <source>
        <dbReference type="ARBA" id="ARBA00011893"/>
    </source>
</evidence>
<accession>A0ABU1BNH0</accession>
<dbReference type="GO" id="GO:0003999">
    <property type="term" value="F:adenine phosphoribosyltransferase activity"/>
    <property type="evidence" value="ECO:0007669"/>
    <property type="project" value="UniProtKB-EC"/>
</dbReference>
<keyword evidence="8 11" id="KW-0328">Glycosyltransferase</keyword>
<evidence type="ECO:0000256" key="1">
    <source>
        <dbReference type="ARBA" id="ARBA00000868"/>
    </source>
</evidence>
<evidence type="ECO:0000256" key="5">
    <source>
        <dbReference type="ARBA" id="ARBA00008391"/>
    </source>
</evidence>
<gene>
    <name evidence="11" type="primary">apt</name>
    <name evidence="13" type="ORF">Q8A64_09100</name>
</gene>
<evidence type="ECO:0000313" key="14">
    <source>
        <dbReference type="Proteomes" id="UP001225596"/>
    </source>
</evidence>
<comment type="subunit">
    <text evidence="11">Homodimer.</text>
</comment>
<dbReference type="Proteomes" id="UP001225596">
    <property type="component" value="Unassembled WGS sequence"/>
</dbReference>
<proteinExistence type="inferred from homology"/>
<dbReference type="HAMAP" id="MF_00004">
    <property type="entry name" value="Aden_phosphoribosyltr"/>
    <property type="match status" value="1"/>
</dbReference>
<evidence type="ECO:0000256" key="8">
    <source>
        <dbReference type="ARBA" id="ARBA00022676"/>
    </source>
</evidence>
<comment type="caution">
    <text evidence="13">The sequence shown here is derived from an EMBL/GenBank/DDBJ whole genome shotgun (WGS) entry which is preliminary data.</text>
</comment>
<evidence type="ECO:0000256" key="2">
    <source>
        <dbReference type="ARBA" id="ARBA00003968"/>
    </source>
</evidence>
<sequence>MDLQALVRNVPDFPIPGVLFRDISPILEAPAALNHALEQMVSHVDLDAIDAFVGVEARGFILGAALAARFGKGFIPVRKAGKLPPPVQSLSYELEYGKATLEMRAGRGRILLVDDVLATGGTLTAALTLCERSGYEVVDIAVLINLVGLHALTFRGKAIHSVLVYD</sequence>
<evidence type="ECO:0000256" key="10">
    <source>
        <dbReference type="ARBA" id="ARBA00022726"/>
    </source>
</evidence>
<evidence type="ECO:0000256" key="4">
    <source>
        <dbReference type="ARBA" id="ARBA00004659"/>
    </source>
</evidence>
<protein>
    <recommendedName>
        <fullName evidence="6 11">Adenine phosphoribosyltransferase</fullName>
        <shortName evidence="11">APRT</shortName>
        <ecNumber evidence="6 11">2.4.2.7</ecNumber>
    </recommendedName>
</protein>
<evidence type="ECO:0000256" key="7">
    <source>
        <dbReference type="ARBA" id="ARBA00022490"/>
    </source>
</evidence>
<evidence type="ECO:0000256" key="3">
    <source>
        <dbReference type="ARBA" id="ARBA00004496"/>
    </source>
</evidence>
<feature type="domain" description="Phosphoribosyltransferase" evidence="12">
    <location>
        <begin position="27"/>
        <end position="144"/>
    </location>
</feature>
<dbReference type="InterPro" id="IPR000836">
    <property type="entry name" value="PRTase_dom"/>
</dbReference>
<evidence type="ECO:0000256" key="11">
    <source>
        <dbReference type="HAMAP-Rule" id="MF_00004"/>
    </source>
</evidence>
<dbReference type="NCBIfam" id="NF002636">
    <property type="entry name" value="PRK02304.1-5"/>
    <property type="match status" value="1"/>
</dbReference>
<dbReference type="PANTHER" id="PTHR32315">
    <property type="entry name" value="ADENINE PHOSPHORIBOSYLTRANSFERASE"/>
    <property type="match status" value="1"/>
</dbReference>
<dbReference type="Pfam" id="PF00156">
    <property type="entry name" value="Pribosyltran"/>
    <property type="match status" value="1"/>
</dbReference>
<evidence type="ECO:0000256" key="9">
    <source>
        <dbReference type="ARBA" id="ARBA00022679"/>
    </source>
</evidence>
<keyword evidence="7 11" id="KW-0963">Cytoplasm</keyword>
<dbReference type="EMBL" id="JAUYVH010000004">
    <property type="protein sequence ID" value="MDQ9170568.1"/>
    <property type="molecule type" value="Genomic_DNA"/>
</dbReference>
<dbReference type="EC" id="2.4.2.7" evidence="6 11"/>
<dbReference type="InterPro" id="IPR029057">
    <property type="entry name" value="PRTase-like"/>
</dbReference>
<keyword evidence="10 11" id="KW-0660">Purine salvage</keyword>
<dbReference type="PANTHER" id="PTHR32315:SF3">
    <property type="entry name" value="ADENINE PHOSPHORIBOSYLTRANSFERASE"/>
    <property type="match status" value="1"/>
</dbReference>
<reference evidence="13 14" key="1">
    <citation type="submission" date="2023-08" db="EMBL/GenBank/DDBJ databases">
        <title>Oxalobacteraceae gen .nov., isolated from river sludge outside the plant.</title>
        <authorList>
            <person name="Zhao S.Y."/>
        </authorList>
    </citation>
    <scope>NUCLEOTIDE SEQUENCE [LARGE SCALE GENOMIC DNA]</scope>
    <source>
        <strain evidence="13 14">R-40</strain>
    </source>
</reference>
<comment type="function">
    <text evidence="2 11">Catalyzes a salvage reaction resulting in the formation of AMP, that is energically less costly than de novo synthesis.</text>
</comment>
<organism evidence="13 14">
    <name type="scientific">Keguizhuia sedimenti</name>
    <dbReference type="NCBI Taxonomy" id="3064264"/>
    <lineage>
        <taxon>Bacteria</taxon>
        <taxon>Pseudomonadati</taxon>
        <taxon>Pseudomonadota</taxon>
        <taxon>Betaproteobacteria</taxon>
        <taxon>Burkholderiales</taxon>
        <taxon>Oxalobacteraceae</taxon>
        <taxon>Keguizhuia</taxon>
    </lineage>
</organism>
<dbReference type="SUPFAM" id="SSF53271">
    <property type="entry name" value="PRTase-like"/>
    <property type="match status" value="1"/>
</dbReference>
<dbReference type="InterPro" id="IPR050054">
    <property type="entry name" value="UPRTase/APRTase"/>
</dbReference>
<dbReference type="InterPro" id="IPR005764">
    <property type="entry name" value="Ade_phspho_trans"/>
</dbReference>
<dbReference type="RefSeq" id="WP_338436502.1">
    <property type="nucleotide sequence ID" value="NZ_JAUYVH010000004.1"/>
</dbReference>
<comment type="subcellular location">
    <subcellularLocation>
        <location evidence="3 11">Cytoplasm</location>
    </subcellularLocation>
</comment>
<keyword evidence="14" id="KW-1185">Reference proteome</keyword>
<name>A0ABU1BNH0_9BURK</name>
<dbReference type="CDD" id="cd06223">
    <property type="entry name" value="PRTases_typeI"/>
    <property type="match status" value="1"/>
</dbReference>
<dbReference type="Gene3D" id="3.40.50.2020">
    <property type="match status" value="1"/>
</dbReference>